<evidence type="ECO:0000256" key="1">
    <source>
        <dbReference type="ARBA" id="ARBA00005589"/>
    </source>
</evidence>
<reference evidence="5 6" key="1">
    <citation type="journal article" date="2016" name="Nat. Commun.">
        <title>Thousands of microbial genomes shed light on interconnected biogeochemical processes in an aquifer system.</title>
        <authorList>
            <person name="Anantharaman K."/>
            <person name="Brown C.T."/>
            <person name="Hug L.A."/>
            <person name="Sharon I."/>
            <person name="Castelle C.J."/>
            <person name="Probst A.J."/>
            <person name="Thomas B.C."/>
            <person name="Singh A."/>
            <person name="Wilkins M.J."/>
            <person name="Karaoz U."/>
            <person name="Brodie E.L."/>
            <person name="Williams K.H."/>
            <person name="Hubbard S.S."/>
            <person name="Banfield J.F."/>
        </authorList>
    </citation>
    <scope>NUCLEOTIDE SEQUENCE [LARGE SCALE GENOMIC DNA]</scope>
</reference>
<dbReference type="GO" id="GO:0006412">
    <property type="term" value="P:translation"/>
    <property type="evidence" value="ECO:0007669"/>
    <property type="project" value="InterPro"/>
</dbReference>
<name>A0A1G2E368_9BACT</name>
<evidence type="ECO:0000313" key="5">
    <source>
        <dbReference type="EMBL" id="OGZ20142.1"/>
    </source>
</evidence>
<organism evidence="5 6">
    <name type="scientific">Candidatus Nealsonbacteria bacterium RIFCSPHIGHO2_01_FULL_43_31</name>
    <dbReference type="NCBI Taxonomy" id="1801665"/>
    <lineage>
        <taxon>Bacteria</taxon>
        <taxon>Candidatus Nealsoniibacteriota</taxon>
    </lineage>
</organism>
<evidence type="ECO:0000256" key="2">
    <source>
        <dbReference type="ARBA" id="ARBA00022980"/>
    </source>
</evidence>
<dbReference type="InterPro" id="IPR001648">
    <property type="entry name" value="Ribosomal_bS18"/>
</dbReference>
<dbReference type="EMBL" id="MHMA01000024">
    <property type="protein sequence ID" value="OGZ20142.1"/>
    <property type="molecule type" value="Genomic_DNA"/>
</dbReference>
<dbReference type="GO" id="GO:0070181">
    <property type="term" value="F:small ribosomal subunit rRNA binding"/>
    <property type="evidence" value="ECO:0007669"/>
    <property type="project" value="TreeGrafter"/>
</dbReference>
<gene>
    <name evidence="5" type="ORF">A2654_02745</name>
</gene>
<evidence type="ECO:0000313" key="6">
    <source>
        <dbReference type="Proteomes" id="UP000178721"/>
    </source>
</evidence>
<dbReference type="PRINTS" id="PR00974">
    <property type="entry name" value="RIBOSOMALS18"/>
</dbReference>
<dbReference type="Pfam" id="PF01084">
    <property type="entry name" value="Ribosomal_S18"/>
    <property type="match status" value="1"/>
</dbReference>
<dbReference type="PANTHER" id="PTHR13479">
    <property type="entry name" value="30S RIBOSOMAL PROTEIN S18"/>
    <property type="match status" value="1"/>
</dbReference>
<keyword evidence="3 4" id="KW-0687">Ribonucleoprotein</keyword>
<dbReference type="InterPro" id="IPR036870">
    <property type="entry name" value="Ribosomal_bS18_sf"/>
</dbReference>
<proteinExistence type="inferred from homology"/>
<comment type="caution">
    <text evidence="5">The sequence shown here is derived from an EMBL/GenBank/DDBJ whole genome shotgun (WGS) entry which is preliminary data.</text>
</comment>
<sequence length="64" mass="7372">MECYFCKKNVEAIDFKDVKIIRHFVSGLGKIRSKKRTGVCSKHQRKLANAIKQARHLGLPLLTF</sequence>
<protein>
    <submittedName>
        <fullName evidence="5">30S ribosomal protein S18</fullName>
    </submittedName>
</protein>
<dbReference type="GO" id="GO:0022627">
    <property type="term" value="C:cytosolic small ribosomal subunit"/>
    <property type="evidence" value="ECO:0007669"/>
    <property type="project" value="TreeGrafter"/>
</dbReference>
<evidence type="ECO:0000256" key="4">
    <source>
        <dbReference type="RuleBase" id="RU003910"/>
    </source>
</evidence>
<accession>A0A1G2E368</accession>
<dbReference type="PANTHER" id="PTHR13479:SF40">
    <property type="entry name" value="SMALL RIBOSOMAL SUBUNIT PROTEIN BS18M"/>
    <property type="match status" value="1"/>
</dbReference>
<dbReference type="Gene3D" id="4.10.640.10">
    <property type="entry name" value="Ribosomal protein S18"/>
    <property type="match status" value="1"/>
</dbReference>
<dbReference type="Proteomes" id="UP000178721">
    <property type="component" value="Unassembled WGS sequence"/>
</dbReference>
<evidence type="ECO:0000256" key="3">
    <source>
        <dbReference type="ARBA" id="ARBA00023274"/>
    </source>
</evidence>
<dbReference type="GO" id="GO:0003735">
    <property type="term" value="F:structural constituent of ribosome"/>
    <property type="evidence" value="ECO:0007669"/>
    <property type="project" value="InterPro"/>
</dbReference>
<dbReference type="NCBIfam" id="TIGR00165">
    <property type="entry name" value="S18"/>
    <property type="match status" value="1"/>
</dbReference>
<keyword evidence="2 4" id="KW-0689">Ribosomal protein</keyword>
<comment type="similarity">
    <text evidence="1 4">Belongs to the bacterial ribosomal protein bS18 family.</text>
</comment>
<dbReference type="SUPFAM" id="SSF46911">
    <property type="entry name" value="Ribosomal protein S18"/>
    <property type="match status" value="1"/>
</dbReference>
<dbReference type="AlphaFoldDB" id="A0A1G2E368"/>